<gene>
    <name evidence="3" type="ORF">C2E20_7865</name>
</gene>
<feature type="domain" description="F-box" evidence="2">
    <location>
        <begin position="7"/>
        <end position="54"/>
    </location>
</feature>
<dbReference type="EMBL" id="LHPF02000036">
    <property type="protein sequence ID" value="PSC68547.1"/>
    <property type="molecule type" value="Genomic_DNA"/>
</dbReference>
<evidence type="ECO:0000313" key="3">
    <source>
        <dbReference type="EMBL" id="PSC68547.1"/>
    </source>
</evidence>
<evidence type="ECO:0000259" key="2">
    <source>
        <dbReference type="PROSITE" id="PS50181"/>
    </source>
</evidence>
<comment type="caution">
    <text evidence="3">The sequence shown here is derived from an EMBL/GenBank/DDBJ whole genome shotgun (WGS) entry which is preliminary data.</text>
</comment>
<evidence type="ECO:0000256" key="1">
    <source>
        <dbReference type="SAM" id="MobiDB-lite"/>
    </source>
</evidence>
<dbReference type="Proteomes" id="UP000239649">
    <property type="component" value="Unassembled WGS sequence"/>
</dbReference>
<dbReference type="Pfam" id="PF12937">
    <property type="entry name" value="F-box-like"/>
    <property type="match status" value="1"/>
</dbReference>
<feature type="region of interest" description="Disordered" evidence="1">
    <location>
        <begin position="414"/>
        <end position="433"/>
    </location>
</feature>
<feature type="region of interest" description="Disordered" evidence="1">
    <location>
        <begin position="64"/>
        <end position="104"/>
    </location>
</feature>
<name>A0A2P6V390_9CHLO</name>
<dbReference type="InterPro" id="IPR045140">
    <property type="entry name" value="SHCBP1-like"/>
</dbReference>
<proteinExistence type="predicted"/>
<dbReference type="PROSITE" id="PS50181">
    <property type="entry name" value="FBOX"/>
    <property type="match status" value="1"/>
</dbReference>
<accession>A0A2P6V390</accession>
<dbReference type="Gene3D" id="1.20.1280.50">
    <property type="match status" value="1"/>
</dbReference>
<dbReference type="AlphaFoldDB" id="A0A2P6V390"/>
<feature type="compositionally biased region" description="Low complexity" evidence="1">
    <location>
        <begin position="414"/>
        <end position="429"/>
    </location>
</feature>
<dbReference type="InterPro" id="IPR036047">
    <property type="entry name" value="F-box-like_dom_sf"/>
</dbReference>
<feature type="compositionally biased region" description="Low complexity" evidence="1">
    <location>
        <begin position="64"/>
        <end position="77"/>
    </location>
</feature>
<organism evidence="3 4">
    <name type="scientific">Micractinium conductrix</name>
    <dbReference type="NCBI Taxonomy" id="554055"/>
    <lineage>
        <taxon>Eukaryota</taxon>
        <taxon>Viridiplantae</taxon>
        <taxon>Chlorophyta</taxon>
        <taxon>core chlorophytes</taxon>
        <taxon>Trebouxiophyceae</taxon>
        <taxon>Chlorellales</taxon>
        <taxon>Chlorellaceae</taxon>
        <taxon>Chlorella clade</taxon>
        <taxon>Micractinium</taxon>
    </lineage>
</organism>
<dbReference type="OrthoDB" id="549243at2759"/>
<dbReference type="PANTHER" id="PTHR14695:SF4">
    <property type="entry name" value="PROTEIN NESSUN DORMA"/>
    <property type="match status" value="1"/>
</dbReference>
<reference evidence="3 4" key="1">
    <citation type="journal article" date="2018" name="Plant J.">
        <title>Genome sequences of Chlorella sorokiniana UTEX 1602 and Micractinium conductrix SAG 241.80: implications to maltose excretion by a green alga.</title>
        <authorList>
            <person name="Arriola M.B."/>
            <person name="Velmurugan N."/>
            <person name="Zhang Y."/>
            <person name="Plunkett M.H."/>
            <person name="Hondzo H."/>
            <person name="Barney B.M."/>
        </authorList>
    </citation>
    <scope>NUCLEOTIDE SEQUENCE [LARGE SCALE GENOMIC DNA]</scope>
    <source>
        <strain evidence="3 4">SAG 241.80</strain>
    </source>
</reference>
<dbReference type="InterPro" id="IPR001810">
    <property type="entry name" value="F-box_dom"/>
</dbReference>
<keyword evidence="4" id="KW-1185">Reference proteome</keyword>
<dbReference type="STRING" id="554055.A0A2P6V390"/>
<dbReference type="SUPFAM" id="SSF81383">
    <property type="entry name" value="F-box domain"/>
    <property type="match status" value="1"/>
</dbReference>
<protein>
    <submittedName>
        <fullName evidence="3">F-box SKIP5</fullName>
    </submittedName>
</protein>
<evidence type="ECO:0000313" key="4">
    <source>
        <dbReference type="Proteomes" id="UP000239649"/>
    </source>
</evidence>
<dbReference type="PANTHER" id="PTHR14695">
    <property type="entry name" value="SHC SH2-DOMAIN BINDING PROTEIN 1-RELATED"/>
    <property type="match status" value="1"/>
</dbReference>
<sequence>MTGLGGAPGLDDCPSGLLRAIFSHLDPLPDLFRVAQSCRRFRDLALDRHSWLYVTHAAAATTHDDAAASASPGSAEQQQRRRRSLAPAPSPDGPAATATPEGPHWYRSQFSSLEAALAASRPGDTILLEPGPAPHRVPAMLVVPHPVHILGGGAASGECVVEGARGLEALVDFRASGRLANLTLRATAGACVAHTRGRLTVQSCTLECDARGLPHLAAPLIARAVSCPPQTLPPAGQLLPLPALPGAQPAAAAAAVGAQPAVGSKRRMPAAEQAVPGPKRPRSWLAAGAAAAGAGVLRVVETRIKAQGLAVDLRGSGQLAGVRAIYSTGHALVWLEVDSANAAPSGGTSTSGMAVPAGKAATAAVDAAAAAAAAPSPAAPPPGTPLPSWLGKAAAAGFDAAAFQRRLQQRAALPPDDVQQHVQQQALQAGGAGDMERKAEAWCCLHHTSLAAPLAEAPPVPGGATAQPANE</sequence>